<dbReference type="InterPro" id="IPR017937">
    <property type="entry name" value="Thioredoxin_CS"/>
</dbReference>
<evidence type="ECO:0000256" key="3">
    <source>
        <dbReference type="ARBA" id="ARBA00023157"/>
    </source>
</evidence>
<dbReference type="InterPro" id="IPR050553">
    <property type="entry name" value="Thioredoxin_ResA/DsbE_sf"/>
</dbReference>
<dbReference type="CDD" id="cd02966">
    <property type="entry name" value="TlpA_like_family"/>
    <property type="match status" value="1"/>
</dbReference>
<dbReference type="AlphaFoldDB" id="A0A327QY21"/>
<dbReference type="Gene3D" id="3.40.30.10">
    <property type="entry name" value="Glutaredoxin"/>
    <property type="match status" value="1"/>
</dbReference>
<evidence type="ECO:0000313" key="7">
    <source>
        <dbReference type="EMBL" id="RAJ08648.1"/>
    </source>
</evidence>
<dbReference type="RefSeq" id="WP_111596777.1">
    <property type="nucleotide sequence ID" value="NZ_QLLL01000002.1"/>
</dbReference>
<dbReference type="PANTHER" id="PTHR42852">
    <property type="entry name" value="THIOL:DISULFIDE INTERCHANGE PROTEIN DSBE"/>
    <property type="match status" value="1"/>
</dbReference>
<evidence type="ECO:0000256" key="5">
    <source>
        <dbReference type="SAM" id="SignalP"/>
    </source>
</evidence>
<gene>
    <name evidence="7" type="ORF">LX64_01302</name>
</gene>
<evidence type="ECO:0000256" key="4">
    <source>
        <dbReference type="ARBA" id="ARBA00023284"/>
    </source>
</evidence>
<keyword evidence="3" id="KW-1015">Disulfide bond</keyword>
<keyword evidence="5" id="KW-0732">Signal</keyword>
<evidence type="ECO:0000259" key="6">
    <source>
        <dbReference type="PROSITE" id="PS51352"/>
    </source>
</evidence>
<keyword evidence="4" id="KW-0676">Redox-active center</keyword>
<feature type="chain" id="PRO_5016337214" evidence="5">
    <location>
        <begin position="19"/>
        <end position="164"/>
    </location>
</feature>
<evidence type="ECO:0000256" key="2">
    <source>
        <dbReference type="ARBA" id="ARBA00022748"/>
    </source>
</evidence>
<feature type="signal peptide" evidence="5">
    <location>
        <begin position="1"/>
        <end position="18"/>
    </location>
</feature>
<sequence length="164" mass="18486">MKQLLLFVLLVTALHSNAQNKTLAVGDQAPAISLLQPSGKTLQLSDLHGKIVLIDFWASWCLPCVKEQPLLKAIYKKHANSGRFEILGVSLDSKKENWEKSIQRLGITWPQVSDLKFWNSVPARDYGVEELPFNVVVNEEGKIIAINLHDKALEQFLDQQLTNK</sequence>
<dbReference type="PROSITE" id="PS00194">
    <property type="entry name" value="THIOREDOXIN_1"/>
    <property type="match status" value="1"/>
</dbReference>
<dbReference type="InterPro" id="IPR036249">
    <property type="entry name" value="Thioredoxin-like_sf"/>
</dbReference>
<dbReference type="PROSITE" id="PS51352">
    <property type="entry name" value="THIOREDOXIN_2"/>
    <property type="match status" value="1"/>
</dbReference>
<dbReference type="Proteomes" id="UP000249547">
    <property type="component" value="Unassembled WGS sequence"/>
</dbReference>
<dbReference type="EMBL" id="QLLL01000002">
    <property type="protein sequence ID" value="RAJ08648.1"/>
    <property type="molecule type" value="Genomic_DNA"/>
</dbReference>
<organism evidence="7 8">
    <name type="scientific">Chitinophaga skermanii</name>
    <dbReference type="NCBI Taxonomy" id="331697"/>
    <lineage>
        <taxon>Bacteria</taxon>
        <taxon>Pseudomonadati</taxon>
        <taxon>Bacteroidota</taxon>
        <taxon>Chitinophagia</taxon>
        <taxon>Chitinophagales</taxon>
        <taxon>Chitinophagaceae</taxon>
        <taxon>Chitinophaga</taxon>
    </lineage>
</organism>
<dbReference type="GO" id="GO:0017004">
    <property type="term" value="P:cytochrome complex assembly"/>
    <property type="evidence" value="ECO:0007669"/>
    <property type="project" value="UniProtKB-KW"/>
</dbReference>
<accession>A0A327QY21</accession>
<dbReference type="InterPro" id="IPR000866">
    <property type="entry name" value="AhpC/TSA"/>
</dbReference>
<dbReference type="OrthoDB" id="9815205at2"/>
<reference evidence="7 8" key="1">
    <citation type="submission" date="2018-06" db="EMBL/GenBank/DDBJ databases">
        <title>Genomic Encyclopedia of Archaeal and Bacterial Type Strains, Phase II (KMG-II): from individual species to whole genera.</title>
        <authorList>
            <person name="Goeker M."/>
        </authorList>
    </citation>
    <scope>NUCLEOTIDE SEQUENCE [LARGE SCALE GENOMIC DNA]</scope>
    <source>
        <strain evidence="7 8">DSM 23857</strain>
    </source>
</reference>
<evidence type="ECO:0000256" key="1">
    <source>
        <dbReference type="ARBA" id="ARBA00004196"/>
    </source>
</evidence>
<name>A0A327QY21_9BACT</name>
<feature type="domain" description="Thioredoxin" evidence="6">
    <location>
        <begin position="23"/>
        <end position="162"/>
    </location>
</feature>
<dbReference type="PANTHER" id="PTHR42852:SF6">
    <property type="entry name" value="THIOL:DISULFIDE INTERCHANGE PROTEIN DSBE"/>
    <property type="match status" value="1"/>
</dbReference>
<dbReference type="InterPro" id="IPR013766">
    <property type="entry name" value="Thioredoxin_domain"/>
</dbReference>
<dbReference type="Pfam" id="PF00578">
    <property type="entry name" value="AhpC-TSA"/>
    <property type="match status" value="1"/>
</dbReference>
<evidence type="ECO:0000313" key="8">
    <source>
        <dbReference type="Proteomes" id="UP000249547"/>
    </source>
</evidence>
<protein>
    <submittedName>
        <fullName evidence="7">Peroxiredoxin</fullName>
    </submittedName>
</protein>
<keyword evidence="8" id="KW-1185">Reference proteome</keyword>
<proteinExistence type="predicted"/>
<keyword evidence="2" id="KW-0201">Cytochrome c-type biogenesis</keyword>
<comment type="caution">
    <text evidence="7">The sequence shown here is derived from an EMBL/GenBank/DDBJ whole genome shotgun (WGS) entry which is preliminary data.</text>
</comment>
<comment type="subcellular location">
    <subcellularLocation>
        <location evidence="1">Cell envelope</location>
    </subcellularLocation>
</comment>
<dbReference type="SUPFAM" id="SSF52833">
    <property type="entry name" value="Thioredoxin-like"/>
    <property type="match status" value="1"/>
</dbReference>
<dbReference type="GO" id="GO:0030313">
    <property type="term" value="C:cell envelope"/>
    <property type="evidence" value="ECO:0007669"/>
    <property type="project" value="UniProtKB-SubCell"/>
</dbReference>